<name>D8MJM2_ERWBE</name>
<feature type="domain" description="Tlde1" evidence="1">
    <location>
        <begin position="7"/>
        <end position="76"/>
    </location>
</feature>
<reference evidence="2 3" key="1">
    <citation type="journal article" date="2010" name="BMC Genomics">
        <title>Genome comparison of the epiphytic bacteria Erwinia billingiae and E. tasmaniensis with the pear pathogen E. pyrifoliae.</title>
        <authorList>
            <person name="Kube M."/>
            <person name="Migdoll A.M."/>
            <person name="Gehring I."/>
            <person name="Heitmann K."/>
            <person name="Mayer Y."/>
            <person name="Kuhl H."/>
            <person name="Knaust F."/>
            <person name="Geider K."/>
            <person name="Reinhardt R."/>
        </authorList>
    </citation>
    <scope>NUCLEOTIDE SEQUENCE [LARGE SCALE GENOMIC DNA]</scope>
    <source>
        <strain evidence="2 3">Eb661</strain>
        <plasmid evidence="2">pEB170</plasmid>
    </source>
</reference>
<gene>
    <name evidence="2" type="ordered locus">EbC_pEb17200170</name>
</gene>
<dbReference type="Pfam" id="PF10908">
    <property type="entry name" value="Tlde1_dom"/>
    <property type="match status" value="1"/>
</dbReference>
<proteinExistence type="predicted"/>
<keyword evidence="2" id="KW-0614">Plasmid</keyword>
<keyword evidence="3" id="KW-1185">Reference proteome</keyword>
<accession>D8MJM2</accession>
<dbReference type="InterPro" id="IPR021225">
    <property type="entry name" value="Tlde1_dom"/>
</dbReference>
<dbReference type="Proteomes" id="UP000008793">
    <property type="component" value="Plasmid pEB170"/>
</dbReference>
<organism evidence="3">
    <name type="scientific">Erwinia billingiae (strain Eb661)</name>
    <dbReference type="NCBI Taxonomy" id="634500"/>
    <lineage>
        <taxon>Bacteria</taxon>
        <taxon>Pseudomonadati</taxon>
        <taxon>Pseudomonadota</taxon>
        <taxon>Gammaproteobacteria</taxon>
        <taxon>Enterobacterales</taxon>
        <taxon>Erwiniaceae</taxon>
        <taxon>Erwinia</taxon>
    </lineage>
</organism>
<dbReference type="AlphaFoldDB" id="D8MJM2"/>
<protein>
    <submittedName>
        <fullName evidence="2">Conserved uncharacterized protein</fullName>
    </submittedName>
</protein>
<sequence>MKYGYGTDRRDWFALYRADGKIDDWTFINGIKRGNFRLHPIGPMGLSEGCITLNHITDFEYLRRQLLKTSMITVPGSQMKAYGTIQVD</sequence>
<dbReference type="EMBL" id="FP236830">
    <property type="protein sequence ID" value="CAX53470.1"/>
    <property type="molecule type" value="Genomic_DNA"/>
</dbReference>
<evidence type="ECO:0000313" key="3">
    <source>
        <dbReference type="Proteomes" id="UP000008793"/>
    </source>
</evidence>
<evidence type="ECO:0000259" key="1">
    <source>
        <dbReference type="Pfam" id="PF10908"/>
    </source>
</evidence>
<dbReference type="HOGENOM" id="CLU_117116_1_0_6"/>
<geneLocation type="plasmid" evidence="2 3">
    <name>pEB170</name>
</geneLocation>
<evidence type="ECO:0000313" key="2">
    <source>
        <dbReference type="EMBL" id="CAX53470.1"/>
    </source>
</evidence>
<dbReference type="KEGG" id="ebi:EbC_pEb17200170"/>